<dbReference type="KEGG" id="ehx:EMIHUDRAFT_122426"/>
<dbReference type="HOGENOM" id="CLU_664689_0_0_1"/>
<dbReference type="AlphaFoldDB" id="A0A0D3KN67"/>
<reference evidence="2" key="2">
    <citation type="submission" date="2024-10" db="UniProtKB">
        <authorList>
            <consortium name="EnsemblProtists"/>
        </authorList>
    </citation>
    <scope>IDENTIFICATION</scope>
</reference>
<dbReference type="EnsemblProtists" id="EOD37202">
    <property type="protein sequence ID" value="EOD37202"/>
    <property type="gene ID" value="EMIHUDRAFT_122426"/>
</dbReference>
<keyword evidence="3" id="KW-1185">Reference proteome</keyword>
<reference evidence="3" key="1">
    <citation type="journal article" date="2013" name="Nature">
        <title>Pan genome of the phytoplankton Emiliania underpins its global distribution.</title>
        <authorList>
            <person name="Read B.A."/>
            <person name="Kegel J."/>
            <person name="Klute M.J."/>
            <person name="Kuo A."/>
            <person name="Lefebvre S.C."/>
            <person name="Maumus F."/>
            <person name="Mayer C."/>
            <person name="Miller J."/>
            <person name="Monier A."/>
            <person name="Salamov A."/>
            <person name="Young J."/>
            <person name="Aguilar M."/>
            <person name="Claverie J.M."/>
            <person name="Frickenhaus S."/>
            <person name="Gonzalez K."/>
            <person name="Herman E.K."/>
            <person name="Lin Y.C."/>
            <person name="Napier J."/>
            <person name="Ogata H."/>
            <person name="Sarno A.F."/>
            <person name="Shmutz J."/>
            <person name="Schroeder D."/>
            <person name="de Vargas C."/>
            <person name="Verret F."/>
            <person name="von Dassow P."/>
            <person name="Valentin K."/>
            <person name="Van de Peer Y."/>
            <person name="Wheeler G."/>
            <person name="Dacks J.B."/>
            <person name="Delwiche C.F."/>
            <person name="Dyhrman S.T."/>
            <person name="Glockner G."/>
            <person name="John U."/>
            <person name="Richards T."/>
            <person name="Worden A.Z."/>
            <person name="Zhang X."/>
            <person name="Grigoriev I.V."/>
            <person name="Allen A.E."/>
            <person name="Bidle K."/>
            <person name="Borodovsky M."/>
            <person name="Bowler C."/>
            <person name="Brownlee C."/>
            <person name="Cock J.M."/>
            <person name="Elias M."/>
            <person name="Gladyshev V.N."/>
            <person name="Groth M."/>
            <person name="Guda C."/>
            <person name="Hadaegh A."/>
            <person name="Iglesias-Rodriguez M.D."/>
            <person name="Jenkins J."/>
            <person name="Jones B.M."/>
            <person name="Lawson T."/>
            <person name="Leese F."/>
            <person name="Lindquist E."/>
            <person name="Lobanov A."/>
            <person name="Lomsadze A."/>
            <person name="Malik S.B."/>
            <person name="Marsh M.E."/>
            <person name="Mackinder L."/>
            <person name="Mock T."/>
            <person name="Mueller-Roeber B."/>
            <person name="Pagarete A."/>
            <person name="Parker M."/>
            <person name="Probert I."/>
            <person name="Quesneville H."/>
            <person name="Raines C."/>
            <person name="Rensing S.A."/>
            <person name="Riano-Pachon D.M."/>
            <person name="Richier S."/>
            <person name="Rokitta S."/>
            <person name="Shiraiwa Y."/>
            <person name="Soanes D.M."/>
            <person name="van der Giezen M."/>
            <person name="Wahlund T.M."/>
            <person name="Williams B."/>
            <person name="Wilson W."/>
            <person name="Wolfe G."/>
            <person name="Wurch L.L."/>
        </authorList>
    </citation>
    <scope>NUCLEOTIDE SEQUENCE</scope>
</reference>
<feature type="compositionally biased region" description="Basic and acidic residues" evidence="1">
    <location>
        <begin position="252"/>
        <end position="262"/>
    </location>
</feature>
<protein>
    <submittedName>
        <fullName evidence="2">Uncharacterized protein</fullName>
    </submittedName>
</protein>
<accession>A0A0D3KN67</accession>
<organism evidence="2 3">
    <name type="scientific">Emiliania huxleyi (strain CCMP1516)</name>
    <dbReference type="NCBI Taxonomy" id="280463"/>
    <lineage>
        <taxon>Eukaryota</taxon>
        <taxon>Haptista</taxon>
        <taxon>Haptophyta</taxon>
        <taxon>Prymnesiophyceae</taxon>
        <taxon>Isochrysidales</taxon>
        <taxon>Noelaerhabdaceae</taxon>
        <taxon>Emiliania</taxon>
    </lineage>
</organism>
<name>A0A0D3KN67_EMIH1</name>
<evidence type="ECO:0000313" key="2">
    <source>
        <dbReference type="EnsemblProtists" id="EOD37202"/>
    </source>
</evidence>
<dbReference type="Proteomes" id="UP000013827">
    <property type="component" value="Unassembled WGS sequence"/>
</dbReference>
<feature type="region of interest" description="Disordered" evidence="1">
    <location>
        <begin position="247"/>
        <end position="271"/>
    </location>
</feature>
<dbReference type="PaxDb" id="2903-EOD37202"/>
<evidence type="ECO:0000313" key="3">
    <source>
        <dbReference type="Proteomes" id="UP000013827"/>
    </source>
</evidence>
<sequence length="414" mass="44696">MMDTNQSGAMKTLLVVTAAFGGAFVGTLATHALAPAPALKASYVAAEKMQPAFEMTIEKLAVPAEKLADPAEKLADPAEKLADPAEKLADPAEKLADPAEKLADPAEKRGGTRPVLTQTSTFNFESKFAVLTICSVWEAAGRTILSEFMLISPRLVSIGWSQIRAAATEATAGGDDEEARRMGRTLGTVLTRARDGAERRMAALRQARDEAGQSAGGQAAGTPGWEDTALETLVVISGALHMFAYKARKPSRRDPTRAHDPDTNPYQRGDGVFGNWAESARPVVYDGTCVTSVHYGRLRPLANGTHLATDYAEATKRRAKAAACDAKNCDFMTWAASTRGGIGQEAATWFNSNFDIKAAKASSDSERWRVSSERKRFLQVHSTIIARRNAAIFDYNAWPKMGGEMPRAPRVQYE</sequence>
<evidence type="ECO:0000256" key="1">
    <source>
        <dbReference type="SAM" id="MobiDB-lite"/>
    </source>
</evidence>
<proteinExistence type="predicted"/>
<dbReference type="RefSeq" id="XP_005789631.1">
    <property type="nucleotide sequence ID" value="XM_005789574.1"/>
</dbReference>
<dbReference type="GeneID" id="17282475"/>